<keyword evidence="6" id="KW-1185">Reference proteome</keyword>
<dbReference type="PANTHER" id="PTHR43362">
    <property type="entry name" value="MANNITOL DEHYDROGENASE DSF1-RELATED"/>
    <property type="match status" value="1"/>
</dbReference>
<gene>
    <name evidence="5" type="ORF">H2C83_01380</name>
</gene>
<dbReference type="EMBL" id="JACEOL010000003">
    <property type="protein sequence ID" value="MBA4600998.1"/>
    <property type="molecule type" value="Genomic_DNA"/>
</dbReference>
<dbReference type="InterPro" id="IPR013328">
    <property type="entry name" value="6PGD_dom2"/>
</dbReference>
<evidence type="ECO:0000313" key="5">
    <source>
        <dbReference type="EMBL" id="MBA4600998.1"/>
    </source>
</evidence>
<dbReference type="Proteomes" id="UP000538292">
    <property type="component" value="Unassembled WGS sequence"/>
</dbReference>
<comment type="caution">
    <text evidence="5">The sequence shown here is derived from an EMBL/GenBank/DDBJ whole genome shotgun (WGS) entry which is preliminary data.</text>
</comment>
<dbReference type="Pfam" id="PF01232">
    <property type="entry name" value="Mannitol_dh"/>
    <property type="match status" value="1"/>
</dbReference>
<evidence type="ECO:0000256" key="2">
    <source>
        <dbReference type="ARBA" id="ARBA00048615"/>
    </source>
</evidence>
<reference evidence="5 6" key="1">
    <citation type="submission" date="2020-07" db="EMBL/GenBank/DDBJ databases">
        <title>Thermoactinomyces phylogeny.</title>
        <authorList>
            <person name="Dunlap C."/>
        </authorList>
    </citation>
    <scope>NUCLEOTIDE SEQUENCE [LARGE SCALE GENOMIC DNA]</scope>
    <source>
        <strain evidence="5 6">AMNI-1</strain>
    </source>
</reference>
<proteinExistence type="predicted"/>
<dbReference type="InterPro" id="IPR050988">
    <property type="entry name" value="Mannitol_DH/Oxidoreductase"/>
</dbReference>
<dbReference type="Gene3D" id="3.40.50.720">
    <property type="entry name" value="NAD(P)-binding Rossmann-like Domain"/>
    <property type="match status" value="1"/>
</dbReference>
<dbReference type="Gene3D" id="1.10.1040.10">
    <property type="entry name" value="N-(1-d-carboxylethyl)-l-norvaline Dehydrogenase, domain 2"/>
    <property type="match status" value="1"/>
</dbReference>
<accession>A0A7W2AQ11</accession>
<dbReference type="InterPro" id="IPR008927">
    <property type="entry name" value="6-PGluconate_DH-like_C_sf"/>
</dbReference>
<protein>
    <submittedName>
        <fullName evidence="5">Mannitol dehydrogenase family protein</fullName>
    </submittedName>
</protein>
<name>A0A7W2AQ11_9BACL</name>
<dbReference type="GO" id="GO:0008926">
    <property type="term" value="F:mannitol-1-phosphate 5-dehydrogenase activity"/>
    <property type="evidence" value="ECO:0007669"/>
    <property type="project" value="UniProtKB-EC"/>
</dbReference>
<dbReference type="PANTHER" id="PTHR43362:SF1">
    <property type="entry name" value="MANNITOL DEHYDROGENASE 2-RELATED"/>
    <property type="match status" value="1"/>
</dbReference>
<dbReference type="InterPro" id="IPR013118">
    <property type="entry name" value="Mannitol_DH_C"/>
</dbReference>
<dbReference type="SUPFAM" id="SSF48179">
    <property type="entry name" value="6-phosphogluconate dehydrogenase C-terminal domain-like"/>
    <property type="match status" value="1"/>
</dbReference>
<dbReference type="InterPro" id="IPR013131">
    <property type="entry name" value="Mannitol_DH_N"/>
</dbReference>
<feature type="domain" description="Mannitol dehydrogenase N-terminal" evidence="3">
    <location>
        <begin position="41"/>
        <end position="308"/>
    </location>
</feature>
<evidence type="ECO:0000256" key="1">
    <source>
        <dbReference type="ARBA" id="ARBA00023002"/>
    </source>
</evidence>
<organism evidence="5 6">
    <name type="scientific">Thermoactinomyces mirandus</name>
    <dbReference type="NCBI Taxonomy" id="2756294"/>
    <lineage>
        <taxon>Bacteria</taxon>
        <taxon>Bacillati</taxon>
        <taxon>Bacillota</taxon>
        <taxon>Bacilli</taxon>
        <taxon>Bacillales</taxon>
        <taxon>Thermoactinomycetaceae</taxon>
        <taxon>Thermoactinomyces</taxon>
    </lineage>
</organism>
<dbReference type="AlphaFoldDB" id="A0A7W2AQ11"/>
<dbReference type="Pfam" id="PF08125">
    <property type="entry name" value="Mannitol_dh_C"/>
    <property type="match status" value="1"/>
</dbReference>
<evidence type="ECO:0000259" key="3">
    <source>
        <dbReference type="Pfam" id="PF01232"/>
    </source>
</evidence>
<keyword evidence="1" id="KW-0560">Oxidoreductase</keyword>
<comment type="catalytic activity">
    <reaction evidence="2">
        <text>D-mannitol 1-phosphate + NAD(+) = beta-D-fructose 6-phosphate + NADH + H(+)</text>
        <dbReference type="Rhea" id="RHEA:19661"/>
        <dbReference type="ChEBI" id="CHEBI:15378"/>
        <dbReference type="ChEBI" id="CHEBI:57540"/>
        <dbReference type="ChEBI" id="CHEBI:57634"/>
        <dbReference type="ChEBI" id="CHEBI:57945"/>
        <dbReference type="ChEBI" id="CHEBI:61381"/>
        <dbReference type="EC" id="1.1.1.17"/>
    </reaction>
</comment>
<dbReference type="InterPro" id="IPR036291">
    <property type="entry name" value="NAD(P)-bd_dom_sf"/>
</dbReference>
<feature type="domain" description="Mannitol dehydrogenase C-terminal" evidence="4">
    <location>
        <begin position="323"/>
        <end position="475"/>
    </location>
</feature>
<evidence type="ECO:0000259" key="4">
    <source>
        <dbReference type="Pfam" id="PF08125"/>
    </source>
</evidence>
<dbReference type="SUPFAM" id="SSF51735">
    <property type="entry name" value="NAD(P)-binding Rossmann-fold domains"/>
    <property type="match status" value="1"/>
</dbReference>
<evidence type="ECO:0000313" key="6">
    <source>
        <dbReference type="Proteomes" id="UP000538292"/>
    </source>
</evidence>
<sequence length="538" mass="60512">MRLGIEELKTKKEKFAEIGIKTPAYDFEKVWEDTRKEPVWLHIGGGNLFRAFHSVLQQRLIEQNEADKGIITVSTINDGMIEKVYHPYDNLCLDVVMKADGTLDMEVIASIAESIAANCPASWQRLKEIFAQPSLQLVTLTITEKGYDLKGMDGEIRESVREEIRQGLEHPKHTMVLLAALLHERYQKGKAPLALVSTDNFSHNGDLLKNAVLTVASMWEEMGIVEKGFVDYLNDPSKITFPWSMIDKITPHPSVTVKEKLEKLGYGSAELIQVNKNSAPIAPFVNTEECEYLVIEDSFPNGRPPLEKAGVYFADREVVDLVERMKVCTCLNPLHTALAIFGCLLDYHSIADEMQDQDLKALIEKIGYDEGMKVVADPGIINPVKFMEEVIEVRFPNPNIPDTPQRIATDTSQKMAIRFGETIKLYVQREDLDVKDLTFIPLTIAAWCRYLMGTSDRGEKMVISPDPLLMEIEQHIGQTQFGNPDSVGDHLRPILSNEKILGVNLYEIGLGDKTEAFFRLLIKGPGAVRNTLHNQLCS</sequence>